<evidence type="ECO:0000256" key="1">
    <source>
        <dbReference type="ARBA" id="ARBA00010652"/>
    </source>
</evidence>
<proteinExistence type="inferred from homology"/>
<dbReference type="RefSeq" id="WP_040716894.1">
    <property type="nucleotide sequence ID" value="NZ_CAWPHS010000028.1"/>
</dbReference>
<gene>
    <name evidence="3" type="ORF">HGA07_24580</name>
</gene>
<feature type="domain" description="PPE" evidence="2">
    <location>
        <begin position="14"/>
        <end position="175"/>
    </location>
</feature>
<evidence type="ECO:0000313" key="4">
    <source>
        <dbReference type="Proteomes" id="UP000523447"/>
    </source>
</evidence>
<dbReference type="InterPro" id="IPR000030">
    <property type="entry name" value="PPE_dom"/>
</dbReference>
<evidence type="ECO:0000259" key="2">
    <source>
        <dbReference type="Pfam" id="PF00823"/>
    </source>
</evidence>
<dbReference type="SUPFAM" id="SSF140459">
    <property type="entry name" value="PE/PPE dimer-like"/>
    <property type="match status" value="1"/>
</dbReference>
<dbReference type="Gene3D" id="1.20.1260.20">
    <property type="entry name" value="PPE superfamily"/>
    <property type="match status" value="1"/>
</dbReference>
<accession>A0A7X6M3Z5</accession>
<name>A0A7X6M3Z5_9NOCA</name>
<dbReference type="Proteomes" id="UP000523447">
    <property type="component" value="Unassembled WGS sequence"/>
</dbReference>
<reference evidence="3 4" key="1">
    <citation type="submission" date="2020-04" db="EMBL/GenBank/DDBJ databases">
        <title>MicrobeNet Type strains.</title>
        <authorList>
            <person name="Nicholson A.C."/>
        </authorList>
    </citation>
    <scope>NUCLEOTIDE SEQUENCE [LARGE SCALE GENOMIC DNA]</scope>
    <source>
        <strain evidence="3 4">DSM 44445</strain>
    </source>
</reference>
<protein>
    <submittedName>
        <fullName evidence="3">PPE domain-containing protein</fullName>
    </submittedName>
</protein>
<evidence type="ECO:0000313" key="3">
    <source>
        <dbReference type="EMBL" id="NKY88782.1"/>
    </source>
</evidence>
<keyword evidence="4" id="KW-1185">Reference proteome</keyword>
<comment type="similarity">
    <text evidence="1">Belongs to the mycobacterial PPE family.</text>
</comment>
<comment type="caution">
    <text evidence="3">The sequence shown here is derived from an EMBL/GenBank/DDBJ whole genome shotgun (WGS) entry which is preliminary data.</text>
</comment>
<organism evidence="3 4">
    <name type="scientific">Nocardia veterana</name>
    <dbReference type="NCBI Taxonomy" id="132249"/>
    <lineage>
        <taxon>Bacteria</taxon>
        <taxon>Bacillati</taxon>
        <taxon>Actinomycetota</taxon>
        <taxon>Actinomycetes</taxon>
        <taxon>Mycobacteriales</taxon>
        <taxon>Nocardiaceae</taxon>
        <taxon>Nocardia</taxon>
    </lineage>
</organism>
<dbReference type="InterPro" id="IPR038332">
    <property type="entry name" value="PPE_sf"/>
</dbReference>
<dbReference type="AlphaFoldDB" id="A0A7X6M3Z5"/>
<sequence>MIEPPQPGFTGVVWPAREPDRLARDLTTGPGAVPMAEAGAAWSRLAAEFGAAVVEYDQIVAGLRGAWESANSGPVLDKVATLRDWLADAAAAAAANAQRAGIQAAAYEVARLAMPDAGELAALQTIQQALRQLGVSLGAPVRAVAAGADEDTDMAKAAAARVMQTYEGATAPLAEPWEQQQPPVIASAAAFESEQAAAAPPGRAAVNVPDIAAAPLPAGAAVPRVLTAYRPTAFVAATQTTETAVPQLVPAQQATAASPLPYAPVAAAANAAEEQEHEPRAGYAGADIGADLGIVAAPAVLGEAAGQGSGRAVAKGGAA</sequence>
<dbReference type="EMBL" id="JAAXPE010000034">
    <property type="protein sequence ID" value="NKY88782.1"/>
    <property type="molecule type" value="Genomic_DNA"/>
</dbReference>
<dbReference type="Pfam" id="PF00823">
    <property type="entry name" value="PPE"/>
    <property type="match status" value="1"/>
</dbReference>